<dbReference type="InterPro" id="IPR004155">
    <property type="entry name" value="PBS_lyase_HEAT"/>
</dbReference>
<keyword evidence="3" id="KW-0456">Lyase</keyword>
<reference evidence="3 4" key="1">
    <citation type="journal article" date="2012" name="J. Bacteriol.">
        <title>Genome Sequence of the Antarctic Psychrophile Bacterium Planococcus antarcticus DSM 14505.</title>
        <authorList>
            <person name="Margolles A."/>
            <person name="Gueimonde M."/>
            <person name="Sanchez B."/>
        </authorList>
    </citation>
    <scope>NUCLEOTIDE SEQUENCE [LARGE SCALE GENOMIC DNA]</scope>
    <source>
        <strain evidence="3 4">DSM 14505</strain>
    </source>
</reference>
<accession>A0A1C7DIJ6</accession>
<evidence type="ECO:0000313" key="4">
    <source>
        <dbReference type="Proteomes" id="UP000004725"/>
    </source>
</evidence>
<dbReference type="AlphaFoldDB" id="A0A1C7DIJ6"/>
<sequence length="244" mass="27001">MIMDTKQKITAIQNLLAHGEPDAFQEIAAYLTVDDREVRITAIGVLGELPINATIKSTLLPLTEDPDEEIRYLVLEALWGYVGEDVFNAYIRRLKDSDELVRISAIKGLGELRDIRAERYLIESLVDEEEIVRRDAAEGLGKIGATTAIPVLQTQLQQETSSLAKVGFYTGLYLLGSKMHLKSLLNLLSDPSYVVRCAVANSVAILADHENEKGIKKALQVALRREPTIAAQSTLQRVLDELSS</sequence>
<dbReference type="Pfam" id="PF13646">
    <property type="entry name" value="HEAT_2"/>
    <property type="match status" value="1"/>
</dbReference>
<gene>
    <name evidence="3" type="ORF">A1A1_07554</name>
    <name evidence="2" type="ORF">BBH88_12410</name>
</gene>
<dbReference type="OrthoDB" id="2427380at2"/>
<evidence type="ECO:0000313" key="5">
    <source>
        <dbReference type="Proteomes" id="UP000092661"/>
    </source>
</evidence>
<dbReference type="GO" id="GO:0016829">
    <property type="term" value="F:lyase activity"/>
    <property type="evidence" value="ECO:0007669"/>
    <property type="project" value="UniProtKB-KW"/>
</dbReference>
<dbReference type="Gene3D" id="1.25.10.10">
    <property type="entry name" value="Leucine-rich Repeat Variant"/>
    <property type="match status" value="2"/>
</dbReference>
<dbReference type="KEGG" id="pana:BBH88_12410"/>
<evidence type="ECO:0000256" key="1">
    <source>
        <dbReference type="ARBA" id="ARBA00022737"/>
    </source>
</evidence>
<dbReference type="EMBL" id="AJYB01000023">
    <property type="protein sequence ID" value="EIM07019.1"/>
    <property type="molecule type" value="Genomic_DNA"/>
</dbReference>
<dbReference type="InterPro" id="IPR016024">
    <property type="entry name" value="ARM-type_fold"/>
</dbReference>
<evidence type="ECO:0000313" key="3">
    <source>
        <dbReference type="EMBL" id="EIM07019.1"/>
    </source>
</evidence>
<dbReference type="EMBL" id="CP016534">
    <property type="protein sequence ID" value="ANU11043.1"/>
    <property type="molecule type" value="Genomic_DNA"/>
</dbReference>
<organism evidence="3 4">
    <name type="scientific">Planococcus antarcticus DSM 14505</name>
    <dbReference type="NCBI Taxonomy" id="1185653"/>
    <lineage>
        <taxon>Bacteria</taxon>
        <taxon>Bacillati</taxon>
        <taxon>Bacillota</taxon>
        <taxon>Bacilli</taxon>
        <taxon>Bacillales</taxon>
        <taxon>Caryophanaceae</taxon>
        <taxon>Planococcus</taxon>
    </lineage>
</organism>
<dbReference type="eggNOG" id="COG1413">
    <property type="taxonomic scope" value="Bacteria"/>
</dbReference>
<dbReference type="InterPro" id="IPR000357">
    <property type="entry name" value="HEAT"/>
</dbReference>
<dbReference type="GO" id="GO:0016491">
    <property type="term" value="F:oxidoreductase activity"/>
    <property type="evidence" value="ECO:0007669"/>
    <property type="project" value="TreeGrafter"/>
</dbReference>
<dbReference type="PANTHER" id="PTHR12697:SF5">
    <property type="entry name" value="DEOXYHYPUSINE HYDROXYLASE"/>
    <property type="match status" value="1"/>
</dbReference>
<name>A0A1C7DIJ6_9BACL</name>
<evidence type="ECO:0000313" key="2">
    <source>
        <dbReference type="EMBL" id="ANU11043.1"/>
    </source>
</evidence>
<protein>
    <submittedName>
        <fullName evidence="3">HEAT repeat-containing PBS lyase</fullName>
    </submittedName>
</protein>
<dbReference type="SUPFAM" id="SSF48371">
    <property type="entry name" value="ARM repeat"/>
    <property type="match status" value="1"/>
</dbReference>
<dbReference type="SMART" id="SM00567">
    <property type="entry name" value="EZ_HEAT"/>
    <property type="match status" value="2"/>
</dbReference>
<dbReference type="Proteomes" id="UP000092661">
    <property type="component" value="Chromosome"/>
</dbReference>
<dbReference type="PANTHER" id="PTHR12697">
    <property type="entry name" value="PBS LYASE HEAT-LIKE PROTEIN"/>
    <property type="match status" value="1"/>
</dbReference>
<dbReference type="Proteomes" id="UP000004725">
    <property type="component" value="Unassembled WGS sequence"/>
</dbReference>
<reference evidence="5" key="2">
    <citation type="submission" date="2016-07" db="EMBL/GenBank/DDBJ databases">
        <authorList>
            <person name="See-Too W.S."/>
        </authorList>
    </citation>
    <scope>NUCLEOTIDE SEQUENCE [LARGE SCALE GENOMIC DNA]</scope>
    <source>
        <strain evidence="5">DSM 14505</strain>
    </source>
</reference>
<dbReference type="Pfam" id="PF02985">
    <property type="entry name" value="HEAT"/>
    <property type="match status" value="1"/>
</dbReference>
<proteinExistence type="predicted"/>
<keyword evidence="1" id="KW-0677">Repeat</keyword>
<reference evidence="2" key="3">
    <citation type="submission" date="2016-10" db="EMBL/GenBank/DDBJ databases">
        <authorList>
            <person name="See-Too W.S."/>
        </authorList>
    </citation>
    <scope>NUCLEOTIDE SEQUENCE</scope>
    <source>
        <strain evidence="2">DSM 14505</strain>
    </source>
</reference>
<dbReference type="InterPro" id="IPR011989">
    <property type="entry name" value="ARM-like"/>
</dbReference>
<keyword evidence="5" id="KW-1185">Reference proteome</keyword>